<dbReference type="RefSeq" id="XP_024666326.1">
    <property type="nucleotide sequence ID" value="XM_024810559.1"/>
</dbReference>
<dbReference type="GeneID" id="36517750"/>
<comment type="caution">
    <text evidence="14">The sequence shown here is derived from an EMBL/GenBank/DDBJ whole genome shotgun (WGS) entry which is preliminary data.</text>
</comment>
<accession>A0A2T0FN19</accession>
<evidence type="ECO:0000256" key="10">
    <source>
        <dbReference type="ARBA" id="ARBA00022989"/>
    </source>
</evidence>
<reference evidence="14 15" key="1">
    <citation type="submission" date="2017-04" db="EMBL/GenBank/DDBJ databases">
        <title>Genome sequencing of [Candida] sorbophila.</title>
        <authorList>
            <person name="Ahn J.O."/>
        </authorList>
    </citation>
    <scope>NUCLEOTIDE SEQUENCE [LARGE SCALE GENOMIC DNA]</scope>
    <source>
        <strain evidence="14 15">DS02</strain>
    </source>
</reference>
<evidence type="ECO:0000256" key="13">
    <source>
        <dbReference type="SAM" id="Phobius"/>
    </source>
</evidence>
<evidence type="ECO:0000256" key="2">
    <source>
        <dbReference type="ARBA" id="ARBA00004298"/>
    </source>
</evidence>
<protein>
    <recommendedName>
        <fullName evidence="4">NADH dehydrogenase [ubiquinone] 1 alpha subcomplex subunit 1</fullName>
    </recommendedName>
</protein>
<proteinExistence type="inferred from homology"/>
<gene>
    <name evidence="14" type="ORF">B9G98_04002</name>
</gene>
<organism evidence="14 15">
    <name type="scientific">Wickerhamiella sorbophila</name>
    <dbReference type="NCBI Taxonomy" id="45607"/>
    <lineage>
        <taxon>Eukaryota</taxon>
        <taxon>Fungi</taxon>
        <taxon>Dikarya</taxon>
        <taxon>Ascomycota</taxon>
        <taxon>Saccharomycotina</taxon>
        <taxon>Dipodascomycetes</taxon>
        <taxon>Dipodascales</taxon>
        <taxon>Trichomonascaceae</taxon>
        <taxon>Wickerhamiella</taxon>
    </lineage>
</organism>
<evidence type="ECO:0000256" key="9">
    <source>
        <dbReference type="ARBA" id="ARBA00022982"/>
    </source>
</evidence>
<dbReference type="Pfam" id="PF15879">
    <property type="entry name" value="MWFE"/>
    <property type="match status" value="1"/>
</dbReference>
<evidence type="ECO:0000256" key="5">
    <source>
        <dbReference type="ARBA" id="ARBA00022448"/>
    </source>
</evidence>
<keyword evidence="5" id="KW-0813">Transport</keyword>
<comment type="subcellular location">
    <subcellularLocation>
        <location evidence="2">Mitochondrion inner membrane</location>
        <topology evidence="2">Single-pass membrane protein</topology>
        <orientation evidence="2">Matrix side</orientation>
    </subcellularLocation>
</comment>
<keyword evidence="10 13" id="KW-1133">Transmembrane helix</keyword>
<evidence type="ECO:0000256" key="12">
    <source>
        <dbReference type="ARBA" id="ARBA00023136"/>
    </source>
</evidence>
<sequence length="86" mass="9710">MIPFEALLPYGIMFSLLTICGGGLSAVHYLRNDGKRDRWNVDAFDRSLIERDIRLTGRARGQSDSPIAPKDFKLNSVWKLEKPSTS</sequence>
<dbReference type="EMBL" id="NDIQ01000022">
    <property type="protein sequence ID" value="PRT56381.1"/>
    <property type="molecule type" value="Genomic_DNA"/>
</dbReference>
<dbReference type="PANTHER" id="PTHR17098:SF2">
    <property type="entry name" value="NADH DEHYDROGENASE [UBIQUINONE] 1 ALPHA SUBCOMPLEX SUBUNIT 1"/>
    <property type="match status" value="1"/>
</dbReference>
<dbReference type="Proteomes" id="UP000238350">
    <property type="component" value="Unassembled WGS sequence"/>
</dbReference>
<evidence type="ECO:0000256" key="7">
    <source>
        <dbReference type="ARBA" id="ARBA00022692"/>
    </source>
</evidence>
<keyword evidence="12 13" id="KW-0472">Membrane</keyword>
<name>A0A2T0FN19_9ASCO</name>
<evidence type="ECO:0000313" key="14">
    <source>
        <dbReference type="EMBL" id="PRT56381.1"/>
    </source>
</evidence>
<keyword evidence="6" id="KW-0679">Respiratory chain</keyword>
<feature type="transmembrane region" description="Helical" evidence="13">
    <location>
        <begin position="6"/>
        <end position="30"/>
    </location>
</feature>
<keyword evidence="7 13" id="KW-0812">Transmembrane</keyword>
<dbReference type="AlphaFoldDB" id="A0A2T0FN19"/>
<comment type="similarity">
    <text evidence="3">Belongs to the complex I NDUFA1 subunit family.</text>
</comment>
<evidence type="ECO:0000256" key="1">
    <source>
        <dbReference type="ARBA" id="ARBA00003195"/>
    </source>
</evidence>
<evidence type="ECO:0000256" key="4">
    <source>
        <dbReference type="ARBA" id="ARBA00016392"/>
    </source>
</evidence>
<keyword evidence="15" id="KW-1185">Reference proteome</keyword>
<keyword evidence="8" id="KW-0999">Mitochondrion inner membrane</keyword>
<evidence type="ECO:0000256" key="3">
    <source>
        <dbReference type="ARBA" id="ARBA00009960"/>
    </source>
</evidence>
<dbReference type="OrthoDB" id="274922at2759"/>
<dbReference type="GO" id="GO:0005743">
    <property type="term" value="C:mitochondrial inner membrane"/>
    <property type="evidence" value="ECO:0007669"/>
    <property type="project" value="UniProtKB-SubCell"/>
</dbReference>
<evidence type="ECO:0000256" key="11">
    <source>
        <dbReference type="ARBA" id="ARBA00023128"/>
    </source>
</evidence>
<dbReference type="InterPro" id="IPR017384">
    <property type="entry name" value="NADH_Ub_cplx-1_asu_su-1"/>
</dbReference>
<dbReference type="STRING" id="45607.A0A2T0FN19"/>
<keyword evidence="11" id="KW-0496">Mitochondrion</keyword>
<keyword evidence="9" id="KW-0249">Electron transport</keyword>
<evidence type="ECO:0000313" key="15">
    <source>
        <dbReference type="Proteomes" id="UP000238350"/>
    </source>
</evidence>
<evidence type="ECO:0000256" key="8">
    <source>
        <dbReference type="ARBA" id="ARBA00022792"/>
    </source>
</evidence>
<comment type="function">
    <text evidence="1">Accessory subunit of the mitochondrial membrane respiratory chain NADH dehydrogenase (Complex I), that is believed not to be involved in catalysis. Complex I functions in the transfer of electrons from NADH to the respiratory chain. The immediate electron acceptor for the enzyme is believed to be ubiquinone.</text>
</comment>
<evidence type="ECO:0000256" key="6">
    <source>
        <dbReference type="ARBA" id="ARBA00022660"/>
    </source>
</evidence>
<dbReference type="PANTHER" id="PTHR17098">
    <property type="entry name" value="NADH-UBIQUINONE OXIDOREDUCTASE MWFE SUBUNIT"/>
    <property type="match status" value="1"/>
</dbReference>